<dbReference type="RefSeq" id="WP_043411919.1">
    <property type="nucleotide sequence ID" value="NZ_CP092427.2"/>
</dbReference>
<evidence type="ECO:0000313" key="3">
    <source>
        <dbReference type="EMBL" id="ULP35806.1"/>
    </source>
</evidence>
<gene>
    <name evidence="2" type="ORF">H7H73_22160</name>
    <name evidence="3" type="ORF">MJO55_21520</name>
</gene>
<evidence type="ECO:0000313" key="2">
    <source>
        <dbReference type="EMBL" id="MCV7072662.1"/>
    </source>
</evidence>
<dbReference type="EMBL" id="CP092427">
    <property type="protein sequence ID" value="ULP35806.1"/>
    <property type="molecule type" value="Genomic_DNA"/>
</dbReference>
<dbReference type="EMBL" id="JACKRN010000737">
    <property type="protein sequence ID" value="MCV7072662.1"/>
    <property type="molecule type" value="Genomic_DNA"/>
</dbReference>
<keyword evidence="1" id="KW-0812">Transmembrane</keyword>
<reference evidence="2" key="1">
    <citation type="submission" date="2020-07" db="EMBL/GenBank/DDBJ databases">
        <authorList>
            <person name="Pettersson B.M.F."/>
            <person name="Behra P.R.K."/>
            <person name="Ramesh M."/>
            <person name="Das S."/>
            <person name="Dasgupta S."/>
            <person name="Kirsebom L.A."/>
        </authorList>
    </citation>
    <scope>NUCLEOTIDE SEQUENCE</scope>
    <source>
        <strain evidence="2">DSM 45406</strain>
    </source>
</reference>
<feature type="transmembrane region" description="Helical" evidence="1">
    <location>
        <begin position="76"/>
        <end position="95"/>
    </location>
</feature>
<protein>
    <submittedName>
        <fullName evidence="2">Uncharacterized protein</fullName>
    </submittedName>
</protein>
<proteinExistence type="predicted"/>
<name>A0A9X2Y2I2_9MYCO</name>
<dbReference type="Proteomes" id="UP001140272">
    <property type="component" value="Unassembled WGS sequence"/>
</dbReference>
<evidence type="ECO:0000313" key="4">
    <source>
        <dbReference type="Proteomes" id="UP001055159"/>
    </source>
</evidence>
<evidence type="ECO:0000313" key="5">
    <source>
        <dbReference type="Proteomes" id="UP001140272"/>
    </source>
</evidence>
<reference evidence="2" key="2">
    <citation type="journal article" date="2022" name="BMC Genomics">
        <title>Comparative genome analysis of mycobacteria focusing on tRNA and non-coding RNA.</title>
        <authorList>
            <person name="Behra P.R.K."/>
            <person name="Pettersson B.M.F."/>
            <person name="Ramesh M."/>
            <person name="Das S."/>
            <person name="Dasgupta S."/>
            <person name="Kirsebom L.A."/>
        </authorList>
    </citation>
    <scope>NUCLEOTIDE SEQUENCE</scope>
    <source>
        <strain evidence="2">DSM 45406</strain>
    </source>
</reference>
<dbReference type="Proteomes" id="UP001055159">
    <property type="component" value="Chromosome"/>
</dbReference>
<sequence>MATEARTSSKPFLVTARGFALATIAVVVVLFVTAGELVQADALEDLHGGAAIALHVVTAGLTAALAGLAYSRGRGWWAAAVAGLVLVYSFVQAYLGDEGMLSLHIPGALFIVVATVWLTAWLFSPSATDRVR</sequence>
<keyword evidence="1" id="KW-0472">Membrane</keyword>
<evidence type="ECO:0000256" key="1">
    <source>
        <dbReference type="SAM" id="Phobius"/>
    </source>
</evidence>
<keyword evidence="4" id="KW-1185">Reference proteome</keyword>
<feature type="transmembrane region" description="Helical" evidence="1">
    <location>
        <begin position="101"/>
        <end position="123"/>
    </location>
</feature>
<keyword evidence="1" id="KW-1133">Transmembrane helix</keyword>
<dbReference type="AlphaFoldDB" id="A0A9X2Y2I2"/>
<feature type="transmembrane region" description="Helical" evidence="1">
    <location>
        <begin position="12"/>
        <end position="34"/>
    </location>
</feature>
<feature type="transmembrane region" description="Helical" evidence="1">
    <location>
        <begin position="46"/>
        <end position="69"/>
    </location>
</feature>
<organism evidence="2 5">
    <name type="scientific">Mycolicibacterium rufum</name>
    <dbReference type="NCBI Taxonomy" id="318424"/>
    <lineage>
        <taxon>Bacteria</taxon>
        <taxon>Bacillati</taxon>
        <taxon>Actinomycetota</taxon>
        <taxon>Actinomycetes</taxon>
        <taxon>Mycobacteriales</taxon>
        <taxon>Mycobacteriaceae</taxon>
        <taxon>Mycolicibacterium</taxon>
    </lineage>
</organism>
<accession>A0A9X2Y2I2</accession>
<reference evidence="3" key="3">
    <citation type="submission" date="2022-08" db="EMBL/GenBank/DDBJ databases">
        <title>Whole genome sequencing of non-tuberculosis mycobacteria type-strains.</title>
        <authorList>
            <person name="Igarashi Y."/>
            <person name="Osugi A."/>
            <person name="Mitarai S."/>
        </authorList>
    </citation>
    <scope>NUCLEOTIDE SEQUENCE</scope>
    <source>
        <strain evidence="3">JCM 16372</strain>
    </source>
</reference>